<evidence type="ECO:0000256" key="5">
    <source>
        <dbReference type="ARBA" id="ARBA00022837"/>
    </source>
</evidence>
<keyword evidence="5" id="KW-0106">Calcium</keyword>
<dbReference type="AlphaFoldDB" id="A0A0D2KKF0"/>
<dbReference type="InterPro" id="IPR018247">
    <property type="entry name" value="EF_Hand_1_Ca_BS"/>
</dbReference>
<dbReference type="STRING" id="145388.A0A0D2KKF0"/>
<dbReference type="GO" id="GO:0048306">
    <property type="term" value="F:calcium-dependent protein binding"/>
    <property type="evidence" value="ECO:0007669"/>
    <property type="project" value="UniProtKB-ARBA"/>
</dbReference>
<name>A0A0D2KKF0_9CHLO</name>
<dbReference type="InterPro" id="IPR051426">
    <property type="entry name" value="Peflin/Sorcin_CaBP"/>
</dbReference>
<organism evidence="7 8">
    <name type="scientific">Monoraphidium neglectum</name>
    <dbReference type="NCBI Taxonomy" id="145388"/>
    <lineage>
        <taxon>Eukaryota</taxon>
        <taxon>Viridiplantae</taxon>
        <taxon>Chlorophyta</taxon>
        <taxon>core chlorophytes</taxon>
        <taxon>Chlorophyceae</taxon>
        <taxon>CS clade</taxon>
        <taxon>Sphaeropleales</taxon>
        <taxon>Selenastraceae</taxon>
        <taxon>Monoraphidium</taxon>
    </lineage>
</organism>
<dbReference type="InterPro" id="IPR002048">
    <property type="entry name" value="EF_hand_dom"/>
</dbReference>
<sequence>MRHLHRFDLVDDDGSGTLEHHELMAALQAAQIPADAASIDEMIQLMDANRDGCIGWGEFEAFMTEEFAAGKQLLSGEYLLPSGTALPFGAMISKLRREQMMGEVMAGGEARSK</sequence>
<evidence type="ECO:0000256" key="3">
    <source>
        <dbReference type="ARBA" id="ARBA00022723"/>
    </source>
</evidence>
<dbReference type="RefSeq" id="XP_013895308.1">
    <property type="nucleotide sequence ID" value="XM_014039854.1"/>
</dbReference>
<dbReference type="PANTHER" id="PTHR46212:SF3">
    <property type="entry name" value="GH27120P"/>
    <property type="match status" value="1"/>
</dbReference>
<evidence type="ECO:0000313" key="8">
    <source>
        <dbReference type="Proteomes" id="UP000054498"/>
    </source>
</evidence>
<dbReference type="PANTHER" id="PTHR46212">
    <property type="entry name" value="PEFLIN"/>
    <property type="match status" value="1"/>
</dbReference>
<dbReference type="PROSITE" id="PS00018">
    <property type="entry name" value="EF_HAND_1"/>
    <property type="match status" value="2"/>
</dbReference>
<dbReference type="Gene3D" id="1.10.238.10">
    <property type="entry name" value="EF-hand"/>
    <property type="match status" value="1"/>
</dbReference>
<dbReference type="Proteomes" id="UP000054498">
    <property type="component" value="Unassembled WGS sequence"/>
</dbReference>
<evidence type="ECO:0000259" key="6">
    <source>
        <dbReference type="PROSITE" id="PS50222"/>
    </source>
</evidence>
<keyword evidence="3" id="KW-0479">Metal-binding</keyword>
<dbReference type="InterPro" id="IPR011992">
    <property type="entry name" value="EF-hand-dom_pair"/>
</dbReference>
<reference evidence="7 8" key="1">
    <citation type="journal article" date="2013" name="BMC Genomics">
        <title>Reconstruction of the lipid metabolism for the microalga Monoraphidium neglectum from its genome sequence reveals characteristics suitable for biofuel production.</title>
        <authorList>
            <person name="Bogen C."/>
            <person name="Al-Dilaimi A."/>
            <person name="Albersmeier A."/>
            <person name="Wichmann J."/>
            <person name="Grundmann M."/>
            <person name="Rupp O."/>
            <person name="Lauersen K.J."/>
            <person name="Blifernez-Klassen O."/>
            <person name="Kalinowski J."/>
            <person name="Goesmann A."/>
            <person name="Mussgnug J.H."/>
            <person name="Kruse O."/>
        </authorList>
    </citation>
    <scope>NUCLEOTIDE SEQUENCE [LARGE SCALE GENOMIC DNA]</scope>
    <source>
        <strain evidence="7 8">SAG 48.87</strain>
    </source>
</reference>
<dbReference type="CDD" id="cd00051">
    <property type="entry name" value="EFh"/>
    <property type="match status" value="1"/>
</dbReference>
<dbReference type="GO" id="GO:0005737">
    <property type="term" value="C:cytoplasm"/>
    <property type="evidence" value="ECO:0007669"/>
    <property type="project" value="UniProtKB-SubCell"/>
</dbReference>
<accession>A0A0D2KKF0</accession>
<dbReference type="PROSITE" id="PS50222">
    <property type="entry name" value="EF_HAND_2"/>
    <property type="match status" value="2"/>
</dbReference>
<protein>
    <recommendedName>
        <fullName evidence="6">EF-hand domain-containing protein</fullName>
    </recommendedName>
</protein>
<dbReference type="GO" id="GO:0005509">
    <property type="term" value="F:calcium ion binding"/>
    <property type="evidence" value="ECO:0007669"/>
    <property type="project" value="InterPro"/>
</dbReference>
<keyword evidence="4" id="KW-0677">Repeat</keyword>
<evidence type="ECO:0000256" key="4">
    <source>
        <dbReference type="ARBA" id="ARBA00022737"/>
    </source>
</evidence>
<dbReference type="GeneID" id="25728961"/>
<feature type="domain" description="EF-hand" evidence="6">
    <location>
        <begin position="7"/>
        <end position="33"/>
    </location>
</feature>
<keyword evidence="2" id="KW-0963">Cytoplasm</keyword>
<evidence type="ECO:0000256" key="1">
    <source>
        <dbReference type="ARBA" id="ARBA00004496"/>
    </source>
</evidence>
<comment type="subcellular location">
    <subcellularLocation>
        <location evidence="1">Cytoplasm</location>
    </subcellularLocation>
</comment>
<dbReference type="OrthoDB" id="186625at2759"/>
<dbReference type="SUPFAM" id="SSF47473">
    <property type="entry name" value="EF-hand"/>
    <property type="match status" value="1"/>
</dbReference>
<keyword evidence="8" id="KW-1185">Reference proteome</keyword>
<feature type="domain" description="EF-hand" evidence="6">
    <location>
        <begin position="34"/>
        <end position="69"/>
    </location>
</feature>
<dbReference type="KEGG" id="mng:MNEG_11675"/>
<proteinExistence type="predicted"/>
<gene>
    <name evidence="7" type="ORF">MNEG_11675</name>
</gene>
<dbReference type="Pfam" id="PF13499">
    <property type="entry name" value="EF-hand_7"/>
    <property type="match status" value="1"/>
</dbReference>
<evidence type="ECO:0000313" key="7">
    <source>
        <dbReference type="EMBL" id="KIY96288.1"/>
    </source>
</evidence>
<dbReference type="SMART" id="SM00054">
    <property type="entry name" value="EFh"/>
    <property type="match status" value="2"/>
</dbReference>
<evidence type="ECO:0000256" key="2">
    <source>
        <dbReference type="ARBA" id="ARBA00022490"/>
    </source>
</evidence>
<dbReference type="EMBL" id="KK103075">
    <property type="protein sequence ID" value="KIY96288.1"/>
    <property type="molecule type" value="Genomic_DNA"/>
</dbReference>